<evidence type="ECO:0000313" key="2">
    <source>
        <dbReference type="Proteomes" id="UP000183769"/>
    </source>
</evidence>
<proteinExistence type="predicted"/>
<organism evidence="1 2">
    <name type="scientific">Halolamina pelagica</name>
    <dbReference type="NCBI Taxonomy" id="699431"/>
    <lineage>
        <taxon>Archaea</taxon>
        <taxon>Methanobacteriati</taxon>
        <taxon>Methanobacteriota</taxon>
        <taxon>Stenosarchaea group</taxon>
        <taxon>Halobacteria</taxon>
        <taxon>Halobacteriales</taxon>
        <taxon>Haloferacaceae</taxon>
    </lineage>
</organism>
<protein>
    <submittedName>
        <fullName evidence="1">Uncharacterized protein</fullName>
    </submittedName>
</protein>
<name>A0A1I5NIJ1_9EURY</name>
<gene>
    <name evidence="1" type="ORF">SAMN05216277_10246</name>
</gene>
<dbReference type="EMBL" id="FOXI01000002">
    <property type="protein sequence ID" value="SFP21623.1"/>
    <property type="molecule type" value="Genomic_DNA"/>
</dbReference>
<reference evidence="2" key="1">
    <citation type="submission" date="2016-10" db="EMBL/GenBank/DDBJ databases">
        <authorList>
            <person name="Varghese N."/>
            <person name="Submissions S."/>
        </authorList>
    </citation>
    <scope>NUCLEOTIDE SEQUENCE [LARGE SCALE GENOMIC DNA]</scope>
    <source>
        <strain evidence="2">CGMCC 1.10329</strain>
    </source>
</reference>
<dbReference type="AlphaFoldDB" id="A0A1I5NIJ1"/>
<evidence type="ECO:0000313" key="1">
    <source>
        <dbReference type="EMBL" id="SFP21623.1"/>
    </source>
</evidence>
<keyword evidence="2" id="KW-1185">Reference proteome</keyword>
<dbReference type="Proteomes" id="UP000183769">
    <property type="component" value="Unassembled WGS sequence"/>
</dbReference>
<accession>A0A1I5NIJ1</accession>
<sequence length="62" mass="6898">MATNPTHSVGGDLPEDLLPPDSVLSLDEYLAMYAAVGHRTRYGILYRLVHTGETSPQSWKLR</sequence>